<dbReference type="EMBL" id="CP026095">
    <property type="protein sequence ID" value="AZV40943.1"/>
    <property type="molecule type" value="Genomic_DNA"/>
</dbReference>
<evidence type="ECO:0000259" key="7">
    <source>
        <dbReference type="Pfam" id="PF00892"/>
    </source>
</evidence>
<sequence>MKNNTQLAGIILCLIASISWGAMFPVADHALTYIDPLFFTLIRYGSVTLLLVIILFMKEGKTAFRFEGKFFTLLLFGVAGFTVYNILIFLGQHMMGRSGVVVASIMESIMPMLSILIIWIYKKIKPENYQFITISCAFIGAFIVVTNGSTEFASILTTNLFPILFMLIAVIGWCIYSMGGESVKGWSTLRYSTLTCLLGTITTGLITLVATAFHIVDVPSLEVIYQVRYDMIFMILFPGLIALLAWNKGIKILSPVSGILFINFVPVTTLVVVTLQGHPISLYEVFGTALVIYALTQNNLYQRRQQNKTIKPINLNHSRYRLK</sequence>
<keyword evidence="5" id="KW-1133">Transmembrane helix</keyword>
<keyword evidence="3" id="KW-1003">Cell membrane</keyword>
<reference evidence="8 9" key="1">
    <citation type="submission" date="2018-01" db="EMBL/GenBank/DDBJ databases">
        <title>Bacillus asahii Genome sequencing and assembly.</title>
        <authorList>
            <person name="Jiang H."/>
            <person name="Feng Y."/>
            <person name="Zhao F."/>
            <person name="Lin X."/>
        </authorList>
    </citation>
    <scope>NUCLEOTIDE SEQUENCE [LARGE SCALE GENOMIC DNA]</scope>
    <source>
        <strain evidence="8 9">OM18</strain>
    </source>
</reference>
<dbReference type="Pfam" id="PF00892">
    <property type="entry name" value="EamA"/>
    <property type="match status" value="2"/>
</dbReference>
<evidence type="ECO:0000256" key="5">
    <source>
        <dbReference type="ARBA" id="ARBA00022989"/>
    </source>
</evidence>
<dbReference type="InterPro" id="IPR000620">
    <property type="entry name" value="EamA_dom"/>
</dbReference>
<evidence type="ECO:0000256" key="3">
    <source>
        <dbReference type="ARBA" id="ARBA00022475"/>
    </source>
</evidence>
<evidence type="ECO:0000313" key="8">
    <source>
        <dbReference type="EMBL" id="AZV40943.1"/>
    </source>
</evidence>
<dbReference type="PANTHER" id="PTHR32322">
    <property type="entry name" value="INNER MEMBRANE TRANSPORTER"/>
    <property type="match status" value="1"/>
</dbReference>
<evidence type="ECO:0000256" key="2">
    <source>
        <dbReference type="ARBA" id="ARBA00007362"/>
    </source>
</evidence>
<dbReference type="RefSeq" id="WP_127758727.1">
    <property type="nucleotide sequence ID" value="NZ_CP026095.1"/>
</dbReference>
<dbReference type="PANTHER" id="PTHR32322:SF18">
    <property type="entry name" value="S-ADENOSYLMETHIONINE_S-ADENOSYLHOMOCYSTEINE TRANSPORTER"/>
    <property type="match status" value="1"/>
</dbReference>
<proteinExistence type="inferred from homology"/>
<gene>
    <name evidence="8" type="ORF">BAOM_0255</name>
</gene>
<dbReference type="Proteomes" id="UP000283095">
    <property type="component" value="Chromosome"/>
</dbReference>
<protein>
    <submittedName>
        <fullName evidence="8">Transporter</fullName>
    </submittedName>
</protein>
<comment type="similarity">
    <text evidence="2">Belongs to the EamA transporter family.</text>
</comment>
<organism evidence="8 9">
    <name type="scientific">Peribacillus asahii</name>
    <dbReference type="NCBI Taxonomy" id="228899"/>
    <lineage>
        <taxon>Bacteria</taxon>
        <taxon>Bacillati</taxon>
        <taxon>Bacillota</taxon>
        <taxon>Bacilli</taxon>
        <taxon>Bacillales</taxon>
        <taxon>Bacillaceae</taxon>
        <taxon>Peribacillus</taxon>
    </lineage>
</organism>
<evidence type="ECO:0000256" key="1">
    <source>
        <dbReference type="ARBA" id="ARBA00004651"/>
    </source>
</evidence>
<evidence type="ECO:0000313" key="9">
    <source>
        <dbReference type="Proteomes" id="UP000283095"/>
    </source>
</evidence>
<evidence type="ECO:0000256" key="4">
    <source>
        <dbReference type="ARBA" id="ARBA00022692"/>
    </source>
</evidence>
<accession>A0A3T0KKU9</accession>
<dbReference type="GO" id="GO:0005886">
    <property type="term" value="C:plasma membrane"/>
    <property type="evidence" value="ECO:0007669"/>
    <property type="project" value="UniProtKB-SubCell"/>
</dbReference>
<evidence type="ECO:0000256" key="6">
    <source>
        <dbReference type="ARBA" id="ARBA00023136"/>
    </source>
</evidence>
<feature type="domain" description="EamA" evidence="7">
    <location>
        <begin position="8"/>
        <end position="145"/>
    </location>
</feature>
<keyword evidence="6" id="KW-0472">Membrane</keyword>
<dbReference type="InterPro" id="IPR050638">
    <property type="entry name" value="AA-Vitamin_Transporters"/>
</dbReference>
<comment type="subcellular location">
    <subcellularLocation>
        <location evidence="1">Cell membrane</location>
        <topology evidence="1">Multi-pass membrane protein</topology>
    </subcellularLocation>
</comment>
<name>A0A3T0KKU9_9BACI</name>
<dbReference type="OrthoDB" id="4167046at2"/>
<dbReference type="KEGG" id="pasa:BAOM_0255"/>
<feature type="domain" description="EamA" evidence="7">
    <location>
        <begin position="161"/>
        <end position="295"/>
    </location>
</feature>
<dbReference type="AlphaFoldDB" id="A0A3T0KKU9"/>
<keyword evidence="4" id="KW-0812">Transmembrane</keyword>